<dbReference type="GO" id="GO:0005737">
    <property type="term" value="C:cytoplasm"/>
    <property type="evidence" value="ECO:0007669"/>
    <property type="project" value="TreeGrafter"/>
</dbReference>
<dbReference type="Pfam" id="PF19298">
    <property type="entry name" value="KshA_C"/>
    <property type="match status" value="2"/>
</dbReference>
<dbReference type="Gene3D" id="2.102.10.10">
    <property type="entry name" value="Rieske [2Fe-2S] iron-sulphur domain"/>
    <property type="match status" value="1"/>
</dbReference>
<keyword evidence="11" id="KW-0472">Membrane</keyword>
<accession>A0AAE0FP46</accession>
<evidence type="ECO:0000256" key="10">
    <source>
        <dbReference type="ARBA" id="ARBA00023014"/>
    </source>
</evidence>
<evidence type="ECO:0000256" key="7">
    <source>
        <dbReference type="ARBA" id="ARBA00022989"/>
    </source>
</evidence>
<dbReference type="PANTHER" id="PTHR21266:SF32">
    <property type="entry name" value="CHOLESTEROL 7-DESATURASE NVD"/>
    <property type="match status" value="1"/>
</dbReference>
<dbReference type="GO" id="GO:0170056">
    <property type="term" value="F:cholesterol 7-desaturase [NAD(P)H] activity"/>
    <property type="evidence" value="ECO:0007669"/>
    <property type="project" value="UniProtKB-EC"/>
</dbReference>
<evidence type="ECO:0000256" key="5">
    <source>
        <dbReference type="ARBA" id="ARBA00022714"/>
    </source>
</evidence>
<dbReference type="InterPro" id="IPR050584">
    <property type="entry name" value="Cholesterol_7-desaturase"/>
</dbReference>
<comment type="pathway">
    <text evidence="3">Hormone biosynthesis.</text>
</comment>
<keyword evidence="4" id="KW-0812">Transmembrane</keyword>
<name>A0AAE0FP46_9CHLO</name>
<evidence type="ECO:0000256" key="9">
    <source>
        <dbReference type="ARBA" id="ARBA00023004"/>
    </source>
</evidence>
<keyword evidence="19" id="KW-1185">Reference proteome</keyword>
<dbReference type="SUPFAM" id="SSF55961">
    <property type="entry name" value="Bet v1-like"/>
    <property type="match status" value="1"/>
</dbReference>
<evidence type="ECO:0000256" key="3">
    <source>
        <dbReference type="ARBA" id="ARBA00004972"/>
    </source>
</evidence>
<gene>
    <name evidence="18" type="ORF">CYMTET_28571</name>
</gene>
<dbReference type="Gene3D" id="3.90.380.10">
    <property type="entry name" value="Naphthalene 1,2-dioxygenase Alpha Subunit, Chain A, domain 1"/>
    <property type="match status" value="1"/>
</dbReference>
<dbReference type="InterPro" id="IPR036922">
    <property type="entry name" value="Rieske_2Fe-2S_sf"/>
</dbReference>
<evidence type="ECO:0000313" key="18">
    <source>
        <dbReference type="EMBL" id="KAK3262581.1"/>
    </source>
</evidence>
<dbReference type="EMBL" id="LGRX02016095">
    <property type="protein sequence ID" value="KAK3262581.1"/>
    <property type="molecule type" value="Genomic_DNA"/>
</dbReference>
<keyword evidence="7" id="KW-1133">Transmembrane helix</keyword>
<comment type="cofactor">
    <cofactor evidence="1">
        <name>Fe cation</name>
        <dbReference type="ChEBI" id="CHEBI:24875"/>
    </cofactor>
</comment>
<comment type="catalytic activity">
    <reaction evidence="16">
        <text>cholesterol + NADPH + O2 + H(+) = 7-dehydrocholesterol + NADP(+) + 2 H2O</text>
        <dbReference type="Rhea" id="RHEA:45024"/>
        <dbReference type="ChEBI" id="CHEBI:15377"/>
        <dbReference type="ChEBI" id="CHEBI:15378"/>
        <dbReference type="ChEBI" id="CHEBI:15379"/>
        <dbReference type="ChEBI" id="CHEBI:16113"/>
        <dbReference type="ChEBI" id="CHEBI:17759"/>
        <dbReference type="ChEBI" id="CHEBI:57783"/>
        <dbReference type="ChEBI" id="CHEBI:58349"/>
        <dbReference type="EC" id="1.14.19.21"/>
    </reaction>
    <physiologicalReaction direction="left-to-right" evidence="16">
        <dbReference type="Rhea" id="RHEA:45025"/>
    </physiologicalReaction>
</comment>
<keyword evidence="8" id="KW-0560">Oxidoreductase</keyword>
<evidence type="ECO:0000256" key="16">
    <source>
        <dbReference type="ARBA" id="ARBA00049548"/>
    </source>
</evidence>
<comment type="caution">
    <text evidence="18">The sequence shown here is derived from an EMBL/GenBank/DDBJ whole genome shotgun (WGS) entry which is preliminary data.</text>
</comment>
<evidence type="ECO:0000256" key="8">
    <source>
        <dbReference type="ARBA" id="ARBA00023002"/>
    </source>
</evidence>
<proteinExistence type="inferred from homology"/>
<dbReference type="GO" id="GO:0008203">
    <property type="term" value="P:cholesterol metabolic process"/>
    <property type="evidence" value="ECO:0007669"/>
    <property type="project" value="InterPro"/>
</dbReference>
<dbReference type="GO" id="GO:0046872">
    <property type="term" value="F:metal ion binding"/>
    <property type="evidence" value="ECO:0007669"/>
    <property type="project" value="UniProtKB-KW"/>
</dbReference>
<evidence type="ECO:0000256" key="15">
    <source>
        <dbReference type="ARBA" id="ARBA00047853"/>
    </source>
</evidence>
<keyword evidence="10" id="KW-0411">Iron-sulfur</keyword>
<reference evidence="18 19" key="1">
    <citation type="journal article" date="2015" name="Genome Biol. Evol.">
        <title>Comparative Genomics of a Bacterivorous Green Alga Reveals Evolutionary Causalities and Consequences of Phago-Mixotrophic Mode of Nutrition.</title>
        <authorList>
            <person name="Burns J.A."/>
            <person name="Paasch A."/>
            <person name="Narechania A."/>
            <person name="Kim E."/>
        </authorList>
    </citation>
    <scope>NUCLEOTIDE SEQUENCE [LARGE SCALE GENOMIC DNA]</scope>
    <source>
        <strain evidence="18 19">PLY_AMNH</strain>
    </source>
</reference>
<evidence type="ECO:0000256" key="12">
    <source>
        <dbReference type="ARBA" id="ARBA00025712"/>
    </source>
</evidence>
<evidence type="ECO:0000256" key="4">
    <source>
        <dbReference type="ARBA" id="ARBA00022692"/>
    </source>
</evidence>
<protein>
    <recommendedName>
        <fullName evidence="14">cholesterol 7-desaturase</fullName>
        <ecNumber evidence="14">1.14.19.21</ecNumber>
    </recommendedName>
</protein>
<evidence type="ECO:0000256" key="2">
    <source>
        <dbReference type="ARBA" id="ARBA00004370"/>
    </source>
</evidence>
<dbReference type="Pfam" id="PF00355">
    <property type="entry name" value="Rieske"/>
    <property type="match status" value="1"/>
</dbReference>
<keyword evidence="5" id="KW-0001">2Fe-2S</keyword>
<dbReference type="Proteomes" id="UP001190700">
    <property type="component" value="Unassembled WGS sequence"/>
</dbReference>
<evidence type="ECO:0000313" key="19">
    <source>
        <dbReference type="Proteomes" id="UP001190700"/>
    </source>
</evidence>
<comment type="subcellular location">
    <subcellularLocation>
        <location evidence="2">Membrane</location>
    </subcellularLocation>
</comment>
<organism evidence="18 19">
    <name type="scientific">Cymbomonas tetramitiformis</name>
    <dbReference type="NCBI Taxonomy" id="36881"/>
    <lineage>
        <taxon>Eukaryota</taxon>
        <taxon>Viridiplantae</taxon>
        <taxon>Chlorophyta</taxon>
        <taxon>Pyramimonadophyceae</taxon>
        <taxon>Pyramimonadales</taxon>
        <taxon>Pyramimonadaceae</taxon>
        <taxon>Cymbomonas</taxon>
    </lineage>
</organism>
<dbReference type="SUPFAM" id="SSF50022">
    <property type="entry name" value="ISP domain"/>
    <property type="match status" value="1"/>
</dbReference>
<evidence type="ECO:0000256" key="11">
    <source>
        <dbReference type="ARBA" id="ARBA00023136"/>
    </source>
</evidence>
<evidence type="ECO:0000256" key="13">
    <source>
        <dbReference type="ARBA" id="ARBA00025729"/>
    </source>
</evidence>
<keyword evidence="6" id="KW-0479">Metal-binding</keyword>
<feature type="domain" description="Rieske" evidence="17">
    <location>
        <begin position="89"/>
        <end position="191"/>
    </location>
</feature>
<dbReference type="AlphaFoldDB" id="A0AAE0FP46"/>
<evidence type="ECO:0000256" key="1">
    <source>
        <dbReference type="ARBA" id="ARBA00001962"/>
    </source>
</evidence>
<dbReference type="EC" id="1.14.19.21" evidence="14"/>
<comment type="similarity">
    <text evidence="13">Belongs to the cholesterol 7-desaturase family.</text>
</comment>
<dbReference type="PROSITE" id="PS51296">
    <property type="entry name" value="RIESKE"/>
    <property type="match status" value="1"/>
</dbReference>
<keyword evidence="9" id="KW-0408">Iron</keyword>
<evidence type="ECO:0000259" key="17">
    <source>
        <dbReference type="PROSITE" id="PS51296"/>
    </source>
</evidence>
<dbReference type="GO" id="GO:0016020">
    <property type="term" value="C:membrane"/>
    <property type="evidence" value="ECO:0007669"/>
    <property type="project" value="UniProtKB-SubCell"/>
</dbReference>
<evidence type="ECO:0000256" key="14">
    <source>
        <dbReference type="ARBA" id="ARBA00026095"/>
    </source>
</evidence>
<sequence>MEKTTFEAFLASLNLFASSLTGTQQYILKCLGVLVVSLFLVRVALKIVVDILFIEFDKTRKEASFDRNSPKYDALRRKVFPKPFPNGWYKLCNIEDFKNGKIRSVSALGEEFVIFRGKDGQVGVLDAFCPHMGANLIDGKVSDGCIECPFHGWRFDTSGQCVSIEYSDRKPPTAAKTRAWPSKEWLGSVWIWYDAAGRDPQWELAPIESIESRRFKLQRTLRSEFPMHVGEMHENSPDYYHFNKMHGPFPIKALAWLLGTKHETKMYFYSERPEDQKYLECCKNEEYRTAEKKEDRTWWISYFDNWAEIELFPAWLKWSIPNTRNLTTVTFEGPSIVHFQVYTPLGEIRLLKTILPQAPFLQYSEDRWYAAKSTPQWLIWIVSTVAKGALEQDRVVWQNKIYNQRPILVSGDGPFTRYRKWYNQFYTESSKGYGETSEW</sequence>
<comment type="pathway">
    <text evidence="12">Steroid hormone biosynthesis; dafachronic acid biosynthesis.</text>
</comment>
<dbReference type="GO" id="GO:0051537">
    <property type="term" value="F:2 iron, 2 sulfur cluster binding"/>
    <property type="evidence" value="ECO:0007669"/>
    <property type="project" value="UniProtKB-KW"/>
</dbReference>
<dbReference type="InterPro" id="IPR045605">
    <property type="entry name" value="KshA-like_C"/>
</dbReference>
<comment type="catalytic activity">
    <reaction evidence="15">
        <text>cholesterol + NADH + O2 + H(+) = 7-dehydrocholesterol + NAD(+) + 2 H2O</text>
        <dbReference type="Rhea" id="RHEA:51644"/>
        <dbReference type="ChEBI" id="CHEBI:15377"/>
        <dbReference type="ChEBI" id="CHEBI:15378"/>
        <dbReference type="ChEBI" id="CHEBI:15379"/>
        <dbReference type="ChEBI" id="CHEBI:16113"/>
        <dbReference type="ChEBI" id="CHEBI:17759"/>
        <dbReference type="ChEBI" id="CHEBI:57540"/>
        <dbReference type="ChEBI" id="CHEBI:57945"/>
        <dbReference type="EC" id="1.14.19.21"/>
    </reaction>
    <physiologicalReaction direction="left-to-right" evidence="15">
        <dbReference type="Rhea" id="RHEA:51645"/>
    </physiologicalReaction>
</comment>
<evidence type="ECO:0000256" key="6">
    <source>
        <dbReference type="ARBA" id="ARBA00022723"/>
    </source>
</evidence>
<dbReference type="PANTHER" id="PTHR21266">
    <property type="entry name" value="IRON-SULFUR DOMAIN CONTAINING PROTEIN"/>
    <property type="match status" value="1"/>
</dbReference>
<dbReference type="InterPro" id="IPR017941">
    <property type="entry name" value="Rieske_2Fe-2S"/>
</dbReference>